<reference evidence="7" key="1">
    <citation type="submission" date="2021-11" db="EMBL/GenBank/DDBJ databases">
        <authorList>
            <person name="Schell T."/>
        </authorList>
    </citation>
    <scope>NUCLEOTIDE SEQUENCE</scope>
    <source>
        <strain evidence="7">M5</strain>
    </source>
</reference>
<sequence length="564" mass="62455">MANMNAFVAATTVLFALSSRTEDHRPVNLTLVEGTRLPLHFIFQLRWRRSHSVSGFNLTRTQIQHSSREMDTRIVAAFLLLVGLVLGLKTTQPINSTHLLQKSQLDEVTDILTQKYAESSQLKLPEFTSLWTNLLAINNQTSAGPSLESHCNKTSDQSPICQLINRCLEPKEIFELINQTHLDKAGLKDVCPLILYQMESGVCHQDLNKSKINQQPEIKSPEVNKKPSSHEVWGYGILFVTLISLCSLVGVSVLPLMGKAFYSKLLTVLIGLAVGSLSGSSVFHLIPQAFGLMNSDPDHRYLQTSVLLFSGVWLFFMIERFLKIIMDWKEKKNQLKRVVSNPAAALGLIAESPGPVSALSADVEKIYESQEQVIKASFGHQAKPQRRHSHERMIHYKSGESAISSLAWMIIFGDGFHNFIDGLSLGAAFNESIPTGMSISLAVMCEELPHELGDFAVLLSAGMTMRQALIYNFLSACTCYLGLICGIILGEFEASQYIFALAGGMFLYIALVDMMPEMNEVAEEASRESVPQALKVLALQNIGILSGVGALYLLAKFQDQIRFV</sequence>
<dbReference type="PANTHER" id="PTHR12191:SF37">
    <property type="entry name" value="ZINC TRANSPORTER FOI"/>
    <property type="match status" value="1"/>
</dbReference>
<comment type="caution">
    <text evidence="7">The sequence shown here is derived from an EMBL/GenBank/DDBJ whole genome shotgun (WGS) entry which is preliminary data.</text>
</comment>
<dbReference type="PANTHER" id="PTHR12191">
    <property type="entry name" value="SOLUTE CARRIER FAMILY 39"/>
    <property type="match status" value="1"/>
</dbReference>
<keyword evidence="5 6" id="KW-0472">Membrane</keyword>
<evidence type="ECO:0000256" key="5">
    <source>
        <dbReference type="ARBA" id="ARBA00023136"/>
    </source>
</evidence>
<proteinExistence type="inferred from homology"/>
<dbReference type="GO" id="GO:0030003">
    <property type="term" value="P:intracellular monoatomic cation homeostasis"/>
    <property type="evidence" value="ECO:0007669"/>
    <property type="project" value="TreeGrafter"/>
</dbReference>
<dbReference type="Proteomes" id="UP000789390">
    <property type="component" value="Unassembled WGS sequence"/>
</dbReference>
<feature type="transmembrane region" description="Helical" evidence="6">
    <location>
        <begin position="496"/>
        <end position="515"/>
    </location>
</feature>
<comment type="subcellular location">
    <subcellularLocation>
        <location evidence="1">Membrane</location>
        <topology evidence="1">Multi-pass membrane protein</topology>
    </subcellularLocation>
</comment>
<dbReference type="GO" id="GO:0005886">
    <property type="term" value="C:plasma membrane"/>
    <property type="evidence" value="ECO:0007669"/>
    <property type="project" value="TreeGrafter"/>
</dbReference>
<evidence type="ECO:0000256" key="2">
    <source>
        <dbReference type="ARBA" id="ARBA00006939"/>
    </source>
</evidence>
<dbReference type="AlphaFoldDB" id="A0A8J2RD27"/>
<keyword evidence="3 6" id="KW-0812">Transmembrane</keyword>
<protein>
    <recommendedName>
        <fullName evidence="9">Zinc transporter ZIP14</fullName>
    </recommendedName>
</protein>
<dbReference type="OrthoDB" id="200954at2759"/>
<feature type="transmembrane region" description="Helical" evidence="6">
    <location>
        <begin position="301"/>
        <end position="322"/>
    </location>
</feature>
<dbReference type="Pfam" id="PF02535">
    <property type="entry name" value="Zip"/>
    <property type="match status" value="1"/>
</dbReference>
<dbReference type="GO" id="GO:0005385">
    <property type="term" value="F:zinc ion transmembrane transporter activity"/>
    <property type="evidence" value="ECO:0007669"/>
    <property type="project" value="TreeGrafter"/>
</dbReference>
<comment type="similarity">
    <text evidence="2">Belongs to the ZIP transporter (TC 2.A.5) family.</text>
</comment>
<evidence type="ECO:0000256" key="6">
    <source>
        <dbReference type="SAM" id="Phobius"/>
    </source>
</evidence>
<feature type="transmembrane region" description="Helical" evidence="6">
    <location>
        <begin position="469"/>
        <end position="490"/>
    </location>
</feature>
<evidence type="ECO:0000256" key="3">
    <source>
        <dbReference type="ARBA" id="ARBA00022692"/>
    </source>
</evidence>
<gene>
    <name evidence="7" type="ORF">DGAL_LOCUS348</name>
</gene>
<evidence type="ECO:0008006" key="9">
    <source>
        <dbReference type="Google" id="ProtNLM"/>
    </source>
</evidence>
<organism evidence="7 8">
    <name type="scientific">Daphnia galeata</name>
    <dbReference type="NCBI Taxonomy" id="27404"/>
    <lineage>
        <taxon>Eukaryota</taxon>
        <taxon>Metazoa</taxon>
        <taxon>Ecdysozoa</taxon>
        <taxon>Arthropoda</taxon>
        <taxon>Crustacea</taxon>
        <taxon>Branchiopoda</taxon>
        <taxon>Diplostraca</taxon>
        <taxon>Cladocera</taxon>
        <taxon>Anomopoda</taxon>
        <taxon>Daphniidae</taxon>
        <taxon>Daphnia</taxon>
    </lineage>
</organism>
<keyword evidence="4 6" id="KW-1133">Transmembrane helix</keyword>
<feature type="transmembrane region" description="Helical" evidence="6">
    <location>
        <begin position="266"/>
        <end position="286"/>
    </location>
</feature>
<dbReference type="GO" id="GO:0140410">
    <property type="term" value="F:monoatomic cation:bicarbonate symporter activity"/>
    <property type="evidence" value="ECO:0007669"/>
    <property type="project" value="TreeGrafter"/>
</dbReference>
<dbReference type="InterPro" id="IPR050799">
    <property type="entry name" value="ZIP_Transporter"/>
</dbReference>
<accession>A0A8J2RD27</accession>
<name>A0A8J2RD27_9CRUS</name>
<evidence type="ECO:0000313" key="7">
    <source>
        <dbReference type="EMBL" id="CAH0098299.1"/>
    </source>
</evidence>
<dbReference type="EMBL" id="CAKKLH010000002">
    <property type="protein sequence ID" value="CAH0098299.1"/>
    <property type="molecule type" value="Genomic_DNA"/>
</dbReference>
<feature type="transmembrane region" description="Helical" evidence="6">
    <location>
        <begin position="536"/>
        <end position="555"/>
    </location>
</feature>
<dbReference type="GO" id="GO:0071578">
    <property type="term" value="P:zinc ion import across plasma membrane"/>
    <property type="evidence" value="ECO:0007669"/>
    <property type="project" value="TreeGrafter"/>
</dbReference>
<evidence type="ECO:0000256" key="1">
    <source>
        <dbReference type="ARBA" id="ARBA00004141"/>
    </source>
</evidence>
<evidence type="ECO:0000256" key="4">
    <source>
        <dbReference type="ARBA" id="ARBA00022989"/>
    </source>
</evidence>
<feature type="transmembrane region" description="Helical" evidence="6">
    <location>
        <begin position="232"/>
        <end position="254"/>
    </location>
</feature>
<dbReference type="InterPro" id="IPR003689">
    <property type="entry name" value="ZIP"/>
</dbReference>
<evidence type="ECO:0000313" key="8">
    <source>
        <dbReference type="Proteomes" id="UP000789390"/>
    </source>
</evidence>
<keyword evidence="8" id="KW-1185">Reference proteome</keyword>